<feature type="region of interest" description="Disordered" evidence="1">
    <location>
        <begin position="1"/>
        <end position="20"/>
    </location>
</feature>
<evidence type="ECO:0000256" key="1">
    <source>
        <dbReference type="SAM" id="MobiDB-lite"/>
    </source>
</evidence>
<gene>
    <name evidence="2" type="ORF">MERR_LOCUS27803</name>
</gene>
<keyword evidence="3" id="KW-1185">Reference proteome</keyword>
<reference evidence="2" key="1">
    <citation type="submission" date="2020-01" db="EMBL/GenBank/DDBJ databases">
        <authorList>
            <person name="Mishra B."/>
        </authorList>
    </citation>
    <scope>NUCLEOTIDE SEQUENCE [LARGE SCALE GENOMIC DNA]</scope>
</reference>
<dbReference type="AlphaFoldDB" id="A0A6D2JHR5"/>
<comment type="caution">
    <text evidence="2">The sequence shown here is derived from an EMBL/GenBank/DDBJ whole genome shotgun (WGS) entry which is preliminary data.</text>
</comment>
<organism evidence="2 3">
    <name type="scientific">Microthlaspi erraticum</name>
    <dbReference type="NCBI Taxonomy" id="1685480"/>
    <lineage>
        <taxon>Eukaryota</taxon>
        <taxon>Viridiplantae</taxon>
        <taxon>Streptophyta</taxon>
        <taxon>Embryophyta</taxon>
        <taxon>Tracheophyta</taxon>
        <taxon>Spermatophyta</taxon>
        <taxon>Magnoliopsida</taxon>
        <taxon>eudicotyledons</taxon>
        <taxon>Gunneridae</taxon>
        <taxon>Pentapetalae</taxon>
        <taxon>rosids</taxon>
        <taxon>malvids</taxon>
        <taxon>Brassicales</taxon>
        <taxon>Brassicaceae</taxon>
        <taxon>Coluteocarpeae</taxon>
        <taxon>Microthlaspi</taxon>
    </lineage>
</organism>
<dbReference type="Proteomes" id="UP000467841">
    <property type="component" value="Unassembled WGS sequence"/>
</dbReference>
<accession>A0A6D2JHR5</accession>
<proteinExistence type="predicted"/>
<protein>
    <submittedName>
        <fullName evidence="2">Uncharacterized protein</fullName>
    </submittedName>
</protein>
<dbReference type="EMBL" id="CACVBM020001229">
    <property type="protein sequence ID" value="CAA7040568.1"/>
    <property type="molecule type" value="Genomic_DNA"/>
</dbReference>
<evidence type="ECO:0000313" key="3">
    <source>
        <dbReference type="Proteomes" id="UP000467841"/>
    </source>
</evidence>
<name>A0A6D2JHR5_9BRAS</name>
<sequence>MYNNVMPHPEMPRPSGNPSLDRLGIHSSVVDWVLATPSLQWLKTCIYGRSRVGFSSCRKRKVSHESGLFSHVAYGLGLRQERLQTLARHLPY</sequence>
<evidence type="ECO:0000313" key="2">
    <source>
        <dbReference type="EMBL" id="CAA7040568.1"/>
    </source>
</evidence>